<evidence type="ECO:0000256" key="1">
    <source>
        <dbReference type="ARBA" id="ARBA00001946"/>
    </source>
</evidence>
<dbReference type="InterPro" id="IPR000092">
    <property type="entry name" value="Polyprenyl_synt"/>
</dbReference>
<dbReference type="PANTHER" id="PTHR12001">
    <property type="entry name" value="GERANYLGERANYL PYROPHOSPHATE SYNTHASE"/>
    <property type="match status" value="1"/>
</dbReference>
<dbReference type="Proteomes" id="UP000280881">
    <property type="component" value="Unassembled WGS sequence"/>
</dbReference>
<dbReference type="GO" id="GO:0008299">
    <property type="term" value="P:isoprenoid biosynthetic process"/>
    <property type="evidence" value="ECO:0007669"/>
    <property type="project" value="InterPro"/>
</dbReference>
<dbReference type="SFLD" id="SFLDS00005">
    <property type="entry name" value="Isoprenoid_Synthase_Type_I"/>
    <property type="match status" value="1"/>
</dbReference>
<dbReference type="PROSITE" id="PS00723">
    <property type="entry name" value="POLYPRENYL_SYNTHASE_1"/>
    <property type="match status" value="1"/>
</dbReference>
<dbReference type="AlphaFoldDB" id="A0A420W5Z9"/>
<dbReference type="PANTHER" id="PTHR12001:SF69">
    <property type="entry name" value="ALL TRANS-POLYPRENYL-DIPHOSPHATE SYNTHASE PDSS1"/>
    <property type="match status" value="1"/>
</dbReference>
<evidence type="ECO:0000313" key="7">
    <source>
        <dbReference type="EMBL" id="RKQ60585.1"/>
    </source>
</evidence>
<sequence>MKIFKPFEVVKEELLKAEEFSRELLNSKVDLVLRAGGYILDSGGKRVRPGLTIVSGKLVDAPLERLIPIATVMEYMHTATLLHDDIVDGAKLRRGRPSANVVFGNDVAVLVGDYMFAKAIYVLAVYGGEEVLKVASKTVQDMAEGELFQLEKIGDVNLTESEYFDIIYKKTASLLSTCCECGGIVGGAKEEERKALKDYGTFIGYAFQLVDDAFDYVSDERTIGKPAGNDIREGKVTYPLLWSLKRATEGERQEIEKVLNNPNPSKEEVELVRNFVLERGGERATLKLAREYVERAKESLKIFPDSKFKEALYEIADFIVSRSL</sequence>
<evidence type="ECO:0000256" key="6">
    <source>
        <dbReference type="RuleBase" id="RU004466"/>
    </source>
</evidence>
<dbReference type="RefSeq" id="WP_121171459.1">
    <property type="nucleotide sequence ID" value="NZ_RBIE01000003.1"/>
</dbReference>
<proteinExistence type="inferred from homology"/>
<comment type="caution">
    <text evidence="7">The sequence shown here is derived from an EMBL/GenBank/DDBJ whole genome shotgun (WGS) entry which is preliminary data.</text>
</comment>
<dbReference type="EMBL" id="RBIE01000003">
    <property type="protein sequence ID" value="RKQ60585.1"/>
    <property type="molecule type" value="Genomic_DNA"/>
</dbReference>
<dbReference type="OrthoDB" id="9805316at2"/>
<evidence type="ECO:0000256" key="2">
    <source>
        <dbReference type="ARBA" id="ARBA00006706"/>
    </source>
</evidence>
<keyword evidence="3 6" id="KW-0808">Transferase</keyword>
<organism evidence="7 8">
    <name type="scientific">Thermovibrio guaymasensis</name>
    <dbReference type="NCBI Taxonomy" id="240167"/>
    <lineage>
        <taxon>Bacteria</taxon>
        <taxon>Pseudomonadati</taxon>
        <taxon>Aquificota</taxon>
        <taxon>Aquificia</taxon>
        <taxon>Desulfurobacteriales</taxon>
        <taxon>Desulfurobacteriaceae</taxon>
        <taxon>Thermovibrio</taxon>
    </lineage>
</organism>
<dbReference type="GO" id="GO:0046872">
    <property type="term" value="F:metal ion binding"/>
    <property type="evidence" value="ECO:0007669"/>
    <property type="project" value="UniProtKB-KW"/>
</dbReference>
<dbReference type="Gene3D" id="1.10.600.10">
    <property type="entry name" value="Farnesyl Diphosphate Synthase"/>
    <property type="match status" value="1"/>
</dbReference>
<dbReference type="Pfam" id="PF00348">
    <property type="entry name" value="polyprenyl_synt"/>
    <property type="match status" value="1"/>
</dbReference>
<accession>A0A420W5Z9</accession>
<dbReference type="InterPro" id="IPR008949">
    <property type="entry name" value="Isoprenoid_synthase_dom_sf"/>
</dbReference>
<evidence type="ECO:0000256" key="5">
    <source>
        <dbReference type="ARBA" id="ARBA00022842"/>
    </source>
</evidence>
<protein>
    <submittedName>
        <fullName evidence="7">Octaprenyl-diphosphate synthase</fullName>
    </submittedName>
</protein>
<dbReference type="GO" id="GO:0004659">
    <property type="term" value="F:prenyltransferase activity"/>
    <property type="evidence" value="ECO:0007669"/>
    <property type="project" value="InterPro"/>
</dbReference>
<reference evidence="7 8" key="1">
    <citation type="submission" date="2018-10" db="EMBL/GenBank/DDBJ databases">
        <title>Genomic Encyclopedia of Type Strains, Phase IV (KMG-IV): sequencing the most valuable type-strain genomes for metagenomic binning, comparative biology and taxonomic classification.</title>
        <authorList>
            <person name="Goeker M."/>
        </authorList>
    </citation>
    <scope>NUCLEOTIDE SEQUENCE [LARGE SCALE GENOMIC DNA]</scope>
    <source>
        <strain evidence="7 8">DSM 15521</strain>
    </source>
</reference>
<evidence type="ECO:0000256" key="4">
    <source>
        <dbReference type="ARBA" id="ARBA00022723"/>
    </source>
</evidence>
<evidence type="ECO:0000313" key="8">
    <source>
        <dbReference type="Proteomes" id="UP000280881"/>
    </source>
</evidence>
<name>A0A420W5Z9_9BACT</name>
<keyword evidence="4" id="KW-0479">Metal-binding</keyword>
<keyword evidence="8" id="KW-1185">Reference proteome</keyword>
<dbReference type="InterPro" id="IPR033749">
    <property type="entry name" value="Polyprenyl_synt_CS"/>
</dbReference>
<dbReference type="SUPFAM" id="SSF48576">
    <property type="entry name" value="Terpenoid synthases"/>
    <property type="match status" value="1"/>
</dbReference>
<evidence type="ECO:0000256" key="3">
    <source>
        <dbReference type="ARBA" id="ARBA00022679"/>
    </source>
</evidence>
<comment type="similarity">
    <text evidence="2 6">Belongs to the FPP/GGPP synthase family.</text>
</comment>
<gene>
    <name evidence="7" type="ORF">C7457_1407</name>
</gene>
<comment type="cofactor">
    <cofactor evidence="1">
        <name>Mg(2+)</name>
        <dbReference type="ChEBI" id="CHEBI:18420"/>
    </cofactor>
</comment>
<dbReference type="CDD" id="cd00685">
    <property type="entry name" value="Trans_IPPS_HT"/>
    <property type="match status" value="1"/>
</dbReference>
<keyword evidence="5" id="KW-0460">Magnesium</keyword>